<dbReference type="AlphaFoldDB" id="A0A448TV10"/>
<keyword evidence="10" id="KW-1185">Reference proteome</keyword>
<feature type="transmembrane region" description="Helical" evidence="8">
    <location>
        <begin position="74"/>
        <end position="92"/>
    </location>
</feature>
<evidence type="ECO:0000256" key="8">
    <source>
        <dbReference type="SAM" id="Phobius"/>
    </source>
</evidence>
<evidence type="ECO:0000313" key="10">
    <source>
        <dbReference type="Proteomes" id="UP000279799"/>
    </source>
</evidence>
<dbReference type="PANTHER" id="PTHR30472">
    <property type="entry name" value="FERRIC ENTEROBACTIN TRANSPORT SYSTEM PERMEASE PROTEIN"/>
    <property type="match status" value="1"/>
</dbReference>
<comment type="similarity">
    <text evidence="2">Belongs to the binding-protein-dependent transport system permease family. FecCD subfamily.</text>
</comment>
<dbReference type="InterPro" id="IPR000522">
    <property type="entry name" value="ABC_transptr_permease_BtuC"/>
</dbReference>
<evidence type="ECO:0000256" key="1">
    <source>
        <dbReference type="ARBA" id="ARBA00004651"/>
    </source>
</evidence>
<dbReference type="GO" id="GO:0033214">
    <property type="term" value="P:siderophore-iron import into cell"/>
    <property type="evidence" value="ECO:0007669"/>
    <property type="project" value="TreeGrafter"/>
</dbReference>
<feature type="transmembrane region" description="Helical" evidence="8">
    <location>
        <begin position="201"/>
        <end position="223"/>
    </location>
</feature>
<organism evidence="9 10">
    <name type="scientific">Actinobacillus delphinicola</name>
    <dbReference type="NCBI Taxonomy" id="51161"/>
    <lineage>
        <taxon>Bacteria</taxon>
        <taxon>Pseudomonadati</taxon>
        <taxon>Pseudomonadota</taxon>
        <taxon>Gammaproteobacteria</taxon>
        <taxon>Pasteurellales</taxon>
        <taxon>Pasteurellaceae</taxon>
        <taxon>Actinobacillus</taxon>
    </lineage>
</organism>
<feature type="transmembrane region" description="Helical" evidence="8">
    <location>
        <begin position="128"/>
        <end position="147"/>
    </location>
</feature>
<keyword evidence="7 8" id="KW-0472">Membrane</keyword>
<dbReference type="OrthoDB" id="9055647at2"/>
<dbReference type="Proteomes" id="UP000279799">
    <property type="component" value="Chromosome"/>
</dbReference>
<evidence type="ECO:0000256" key="7">
    <source>
        <dbReference type="ARBA" id="ARBA00023136"/>
    </source>
</evidence>
<dbReference type="EMBL" id="LR134510">
    <property type="protein sequence ID" value="VEJ09765.1"/>
    <property type="molecule type" value="Genomic_DNA"/>
</dbReference>
<dbReference type="PANTHER" id="PTHR30472:SF70">
    <property type="entry name" value="MOLYBDATE IMPORT SYSTEM PERMEASE PROTEIN MOLB"/>
    <property type="match status" value="1"/>
</dbReference>
<keyword evidence="6 8" id="KW-1133">Transmembrane helix</keyword>
<dbReference type="KEGG" id="adp:NCTC12871_01250"/>
<dbReference type="GO" id="GO:0005886">
    <property type="term" value="C:plasma membrane"/>
    <property type="evidence" value="ECO:0007669"/>
    <property type="project" value="UniProtKB-SubCell"/>
</dbReference>
<dbReference type="SUPFAM" id="SSF81345">
    <property type="entry name" value="ABC transporter involved in vitamin B12 uptake, BtuC"/>
    <property type="match status" value="1"/>
</dbReference>
<keyword evidence="3" id="KW-0813">Transport</keyword>
<feature type="transmembrane region" description="Helical" evidence="8">
    <location>
        <begin position="249"/>
        <end position="273"/>
    </location>
</feature>
<feature type="transmembrane region" description="Helical" evidence="8">
    <location>
        <begin position="21"/>
        <end position="42"/>
    </location>
</feature>
<feature type="transmembrane region" description="Helical" evidence="8">
    <location>
        <begin position="321"/>
        <end position="342"/>
    </location>
</feature>
<dbReference type="Gene3D" id="1.10.3470.10">
    <property type="entry name" value="ABC transporter involved in vitamin B12 uptake, BtuC"/>
    <property type="match status" value="1"/>
</dbReference>
<comment type="subcellular location">
    <subcellularLocation>
        <location evidence="1">Cell membrane</location>
        <topology evidence="1">Multi-pass membrane protein</topology>
    </subcellularLocation>
</comment>
<name>A0A448TV10_9PAST</name>
<dbReference type="Pfam" id="PF01032">
    <property type="entry name" value="FecCD"/>
    <property type="match status" value="1"/>
</dbReference>
<dbReference type="PROSITE" id="PS51257">
    <property type="entry name" value="PROKAR_LIPOPROTEIN"/>
    <property type="match status" value="1"/>
</dbReference>
<dbReference type="RefSeq" id="WP_126599963.1">
    <property type="nucleotide sequence ID" value="NZ_LR134510.1"/>
</dbReference>
<feature type="transmembrane region" description="Helical" evidence="8">
    <location>
        <begin position="156"/>
        <end position="181"/>
    </location>
</feature>
<keyword evidence="5 8" id="KW-0812">Transmembrane</keyword>
<gene>
    <name evidence="9" type="ORF">NCTC12871_01250</name>
</gene>
<dbReference type="GO" id="GO:0022857">
    <property type="term" value="F:transmembrane transporter activity"/>
    <property type="evidence" value="ECO:0007669"/>
    <property type="project" value="InterPro"/>
</dbReference>
<evidence type="ECO:0000256" key="5">
    <source>
        <dbReference type="ARBA" id="ARBA00022692"/>
    </source>
</evidence>
<dbReference type="CDD" id="cd06550">
    <property type="entry name" value="TM_ABC_iron-siderophores_like"/>
    <property type="match status" value="1"/>
</dbReference>
<dbReference type="FunFam" id="1.10.3470.10:FF:000001">
    <property type="entry name" value="Vitamin B12 ABC transporter permease BtuC"/>
    <property type="match status" value="1"/>
</dbReference>
<evidence type="ECO:0000313" key="9">
    <source>
        <dbReference type="EMBL" id="VEJ09765.1"/>
    </source>
</evidence>
<proteinExistence type="inferred from homology"/>
<feature type="transmembrane region" description="Helical" evidence="8">
    <location>
        <begin position="293"/>
        <end position="309"/>
    </location>
</feature>
<accession>A0A448TV10</accession>
<evidence type="ECO:0000256" key="3">
    <source>
        <dbReference type="ARBA" id="ARBA00022448"/>
    </source>
</evidence>
<protein>
    <submittedName>
        <fullName evidence="9">Hemin transport system permease HmuU</fullName>
    </submittedName>
</protein>
<reference evidence="9 10" key="1">
    <citation type="submission" date="2018-12" db="EMBL/GenBank/DDBJ databases">
        <authorList>
            <consortium name="Pathogen Informatics"/>
        </authorList>
    </citation>
    <scope>NUCLEOTIDE SEQUENCE [LARGE SCALE GENOMIC DNA]</scope>
    <source>
        <strain evidence="9 10">NCTC12871</strain>
    </source>
</reference>
<evidence type="ECO:0000256" key="4">
    <source>
        <dbReference type="ARBA" id="ARBA00022475"/>
    </source>
</evidence>
<evidence type="ECO:0000256" key="6">
    <source>
        <dbReference type="ARBA" id="ARBA00022989"/>
    </source>
</evidence>
<feature type="transmembrane region" description="Helical" evidence="8">
    <location>
        <begin position="104"/>
        <end position="122"/>
    </location>
</feature>
<evidence type="ECO:0000256" key="2">
    <source>
        <dbReference type="ARBA" id="ARBA00007935"/>
    </source>
</evidence>
<sequence length="345" mass="37211">MKNHLVFSKSQNFLRKSWRQIVPPALLIGCVLTACCIGQYPISLHDLWQNLFFPSTSSNSIIHTVLWQVRLPRILTAILAGAALSMAGATYQSMFKNPLVSPDILGVSAGAGLGAVAIIFVGGSLWQLQLSAFIGGLVAVAIVYAIAKIARYHAPILALVLAGIALAALLKAGISILKIFADPYSQLTTMTFWLLGALNMATFHDLAFMVPLILLAVLPLILLRWRMNLLSLEDEEAQSLGLNLSRTRLIFIVSATLMTSTIIAVTGIIGWIGLIVPHVARLWLGEKGSDFRQLLPVTIFFGSAILLIADTFSRATFSVEIPLGIITAIVGVPFFLGLLILGGRK</sequence>
<dbReference type="InterPro" id="IPR037294">
    <property type="entry name" value="ABC_BtuC-like"/>
</dbReference>
<keyword evidence="4" id="KW-1003">Cell membrane</keyword>